<evidence type="ECO:0000313" key="1">
    <source>
        <dbReference type="EMBL" id="GAT42494.1"/>
    </source>
</evidence>
<proteinExistence type="predicted"/>
<keyword evidence="2" id="KW-1185">Reference proteome</keyword>
<accession>A0ABQ0KUD4</accession>
<name>A0ABQ0KUD4_MYCCL</name>
<organism evidence="1 2">
    <name type="scientific">Mycena chlorophos</name>
    <name type="common">Agaric fungus</name>
    <name type="synonym">Agaricus chlorophos</name>
    <dbReference type="NCBI Taxonomy" id="658473"/>
    <lineage>
        <taxon>Eukaryota</taxon>
        <taxon>Fungi</taxon>
        <taxon>Dikarya</taxon>
        <taxon>Basidiomycota</taxon>
        <taxon>Agaricomycotina</taxon>
        <taxon>Agaricomycetes</taxon>
        <taxon>Agaricomycetidae</taxon>
        <taxon>Agaricales</taxon>
        <taxon>Marasmiineae</taxon>
        <taxon>Mycenaceae</taxon>
        <taxon>Mycena</taxon>
    </lineage>
</organism>
<dbReference type="EMBL" id="DF838024">
    <property type="protein sequence ID" value="GAT42494.1"/>
    <property type="molecule type" value="Genomic_DNA"/>
</dbReference>
<gene>
    <name evidence="1" type="ORF">MCHLO_00207</name>
</gene>
<dbReference type="Proteomes" id="UP000815677">
    <property type="component" value="Unassembled WGS sequence"/>
</dbReference>
<evidence type="ECO:0000313" key="2">
    <source>
        <dbReference type="Proteomes" id="UP000815677"/>
    </source>
</evidence>
<protein>
    <submittedName>
        <fullName evidence="1">Uncharacterized protein</fullName>
    </submittedName>
</protein>
<sequence>MANIPLAATQPLERLPSPSRVLFAFTDIRRERLTVPMVFSDTILRRIRHREPTPEPDDVDMEFENVVYGNTETIDGNAPEAQKPLPVASASLESIFKRPGYNVKDVVRIFKDDLYPQLEPDDRMSQYRIFRTELTKFAAEFLEPSLAHGHQDGEDMEKLIKSVRCKPPIF</sequence>
<reference evidence="1" key="1">
    <citation type="submission" date="2014-09" db="EMBL/GenBank/DDBJ databases">
        <title>Genome sequence of the luminous mushroom Mycena chlorophos for searching fungal bioluminescence genes.</title>
        <authorList>
            <person name="Tanaka Y."/>
            <person name="Kasuga D."/>
            <person name="Oba Y."/>
            <person name="Hase S."/>
            <person name="Sato K."/>
            <person name="Oba Y."/>
            <person name="Sakakibara Y."/>
        </authorList>
    </citation>
    <scope>NUCLEOTIDE SEQUENCE</scope>
</reference>